<organism evidence="9">
    <name type="scientific">Soboliphyme baturini</name>
    <dbReference type="NCBI Taxonomy" id="241478"/>
    <lineage>
        <taxon>Eukaryota</taxon>
        <taxon>Metazoa</taxon>
        <taxon>Ecdysozoa</taxon>
        <taxon>Nematoda</taxon>
        <taxon>Enoplea</taxon>
        <taxon>Dorylaimia</taxon>
        <taxon>Dioctophymatida</taxon>
        <taxon>Dioctophymatoidea</taxon>
        <taxon>Soboliphymatidae</taxon>
        <taxon>Soboliphyme</taxon>
    </lineage>
</organism>
<dbReference type="GO" id="GO:0030687">
    <property type="term" value="C:preribosome, large subunit precursor"/>
    <property type="evidence" value="ECO:0007669"/>
    <property type="project" value="TreeGrafter"/>
</dbReference>
<keyword evidence="4 5" id="KW-0539">Nucleus</keyword>
<dbReference type="FunFam" id="3.90.105.20:FF:000003">
    <property type="entry name" value="Ribosome assembly factor mrt4"/>
    <property type="match status" value="1"/>
</dbReference>
<sequence length="213" mass="24115">MPKSKRDKEVSLTKVKKKGRLMKENLMKEVRKLVDLYSNIVVFTVHNSRSSRLAELRKHFSDDRFLFGRNKVIAAAFGKTSKDECHLNLSKVGKQLIGQCGIMFTNRPLLDVAEFFKSNSVDEYARSGSVAAEAFKIDAGPLEQFQFSIEPYLRKLGMPTVLERGIIKLPQEYTVCEKGDILTPEAAKILVSVLRDSFYELDGLNCTLVLICF</sequence>
<dbReference type="InterPro" id="IPR040637">
    <property type="entry name" value="Ribosomal_uL10-like_insert"/>
</dbReference>
<evidence type="ECO:0000313" key="7">
    <source>
        <dbReference type="EMBL" id="VDP38445.1"/>
    </source>
</evidence>
<proteinExistence type="inferred from homology"/>
<dbReference type="GO" id="GO:0000956">
    <property type="term" value="P:nuclear-transcribed mRNA catabolic process"/>
    <property type="evidence" value="ECO:0007669"/>
    <property type="project" value="TreeGrafter"/>
</dbReference>
<keyword evidence="5" id="KW-0690">Ribosome biogenesis</keyword>
<dbReference type="InterPro" id="IPR043164">
    <property type="entry name" value="Ribosomal_uL10-like_insert_sf"/>
</dbReference>
<dbReference type="Gene3D" id="3.90.105.20">
    <property type="match status" value="1"/>
</dbReference>
<dbReference type="EMBL" id="UZAM01015337">
    <property type="protein sequence ID" value="VDP38445.1"/>
    <property type="molecule type" value="Genomic_DNA"/>
</dbReference>
<dbReference type="Gene3D" id="3.30.70.1730">
    <property type="match status" value="1"/>
</dbReference>
<dbReference type="InterPro" id="IPR043141">
    <property type="entry name" value="Ribosomal_uL10-like_sf"/>
</dbReference>
<comment type="similarity">
    <text evidence="2 5">Belongs to the universal ribosomal protein uL10 family.</text>
</comment>
<comment type="subunit">
    <text evidence="5">Associates with the pre-60S ribosomal particle.</text>
</comment>
<protein>
    <recommendedName>
        <fullName evidence="5">Ribosome assembly factor mrt4</fullName>
    </recommendedName>
</protein>
<keyword evidence="8" id="KW-1185">Reference proteome</keyword>
<dbReference type="InterPro" id="IPR001790">
    <property type="entry name" value="Ribosomal_uL10"/>
</dbReference>
<evidence type="ECO:0000256" key="2">
    <source>
        <dbReference type="ARBA" id="ARBA00008889"/>
    </source>
</evidence>
<dbReference type="GO" id="GO:0003723">
    <property type="term" value="F:RNA binding"/>
    <property type="evidence" value="ECO:0007669"/>
    <property type="project" value="TreeGrafter"/>
</dbReference>
<evidence type="ECO:0000313" key="9">
    <source>
        <dbReference type="WBParaSite" id="SBAD_0001163701-mRNA-1"/>
    </source>
</evidence>
<dbReference type="WBParaSite" id="SBAD_0001163701-mRNA-1">
    <property type="protein sequence ID" value="SBAD_0001163701-mRNA-1"/>
    <property type="gene ID" value="SBAD_0001163701"/>
</dbReference>
<gene>
    <name evidence="7" type="ORF">SBAD_LOCUS11254</name>
</gene>
<dbReference type="Pfam" id="PF17777">
    <property type="entry name" value="RL10P_insert"/>
    <property type="match status" value="1"/>
</dbReference>
<dbReference type="InterPro" id="IPR033867">
    <property type="entry name" value="Mrt4"/>
</dbReference>
<reference evidence="7 8" key="2">
    <citation type="submission" date="2018-11" db="EMBL/GenBank/DDBJ databases">
        <authorList>
            <consortium name="Pathogen Informatics"/>
        </authorList>
    </citation>
    <scope>NUCLEOTIDE SEQUENCE [LARGE SCALE GENOMIC DNA]</scope>
</reference>
<comment type="subcellular location">
    <subcellularLocation>
        <location evidence="5">Cytoplasm</location>
    </subcellularLocation>
    <subcellularLocation>
        <location evidence="5">Nucleus</location>
        <location evidence="5">Nucleolus</location>
    </subcellularLocation>
</comment>
<dbReference type="GO" id="GO:0006364">
    <property type="term" value="P:rRNA processing"/>
    <property type="evidence" value="ECO:0007669"/>
    <property type="project" value="TreeGrafter"/>
</dbReference>
<dbReference type="Pfam" id="PF00466">
    <property type="entry name" value="Ribosomal_L10"/>
    <property type="match status" value="1"/>
</dbReference>
<dbReference type="GO" id="GO:0005730">
    <property type="term" value="C:nucleolus"/>
    <property type="evidence" value="ECO:0007669"/>
    <property type="project" value="UniProtKB-SubCell"/>
</dbReference>
<dbReference type="AlphaFoldDB" id="A0A183J5V5"/>
<dbReference type="GO" id="GO:0005737">
    <property type="term" value="C:cytoplasm"/>
    <property type="evidence" value="ECO:0007669"/>
    <property type="project" value="UniProtKB-SubCell"/>
</dbReference>
<name>A0A183J5V5_9BILA</name>
<dbReference type="OrthoDB" id="10262308at2759"/>
<dbReference type="PANTHER" id="PTHR45841:SF1">
    <property type="entry name" value="MRNA TURNOVER PROTEIN 4 HOMOLOG"/>
    <property type="match status" value="1"/>
</dbReference>
<keyword evidence="3 5" id="KW-0963">Cytoplasm</keyword>
<evidence type="ECO:0000256" key="4">
    <source>
        <dbReference type="ARBA" id="ARBA00023242"/>
    </source>
</evidence>
<dbReference type="SUPFAM" id="SSF160369">
    <property type="entry name" value="Ribosomal protein L10-like"/>
    <property type="match status" value="1"/>
</dbReference>
<dbReference type="InterPro" id="IPR051742">
    <property type="entry name" value="Ribosome_Assembly_uL10"/>
</dbReference>
<dbReference type="PANTHER" id="PTHR45841">
    <property type="entry name" value="MRNA TURNOVER PROTEIN 4 MRTO4"/>
    <property type="match status" value="1"/>
</dbReference>
<feature type="domain" description="Large ribosomal subunit protein uL10-like insertion" evidence="6">
    <location>
        <begin position="125"/>
        <end position="190"/>
    </location>
</feature>
<dbReference type="GO" id="GO:0000027">
    <property type="term" value="P:ribosomal large subunit assembly"/>
    <property type="evidence" value="ECO:0007669"/>
    <property type="project" value="InterPro"/>
</dbReference>
<evidence type="ECO:0000313" key="8">
    <source>
        <dbReference type="Proteomes" id="UP000270296"/>
    </source>
</evidence>
<dbReference type="CDD" id="cd05796">
    <property type="entry name" value="Ribosomal_P0_like"/>
    <property type="match status" value="1"/>
</dbReference>
<reference evidence="9" key="1">
    <citation type="submission" date="2016-06" db="UniProtKB">
        <authorList>
            <consortium name="WormBaseParasite"/>
        </authorList>
    </citation>
    <scope>IDENTIFICATION</scope>
</reference>
<evidence type="ECO:0000256" key="3">
    <source>
        <dbReference type="ARBA" id="ARBA00022490"/>
    </source>
</evidence>
<evidence type="ECO:0000259" key="6">
    <source>
        <dbReference type="Pfam" id="PF17777"/>
    </source>
</evidence>
<dbReference type="Proteomes" id="UP000270296">
    <property type="component" value="Unassembled WGS sequence"/>
</dbReference>
<evidence type="ECO:0000256" key="1">
    <source>
        <dbReference type="ARBA" id="ARBA00004046"/>
    </source>
</evidence>
<evidence type="ECO:0000256" key="5">
    <source>
        <dbReference type="RuleBase" id="RU364039"/>
    </source>
</evidence>
<comment type="function">
    <text evidence="1 5">Component of the ribosome assembly machinery. Nuclear paralog of the ribosomal protein P0, it binds pre-60S subunits at an early stage of assembly in the nucleolus, and is replaced by P0 in cytoplasmic pre-60S subunits and mature 80S ribosomes.</text>
</comment>
<accession>A0A183J5V5</accession>